<evidence type="ECO:0000256" key="3">
    <source>
        <dbReference type="ARBA" id="ARBA00022692"/>
    </source>
</evidence>
<dbReference type="PANTHER" id="PTHR43731:SF14">
    <property type="entry name" value="PRESENILIN-ASSOCIATED RHOMBOID-LIKE PROTEIN, MITOCHONDRIAL"/>
    <property type="match status" value="1"/>
</dbReference>
<evidence type="ECO:0000256" key="6">
    <source>
        <dbReference type="ARBA" id="ARBA00023136"/>
    </source>
</evidence>
<name>A0AA37UV12_9MICO</name>
<evidence type="ECO:0000256" key="7">
    <source>
        <dbReference type="SAM" id="Phobius"/>
    </source>
</evidence>
<evidence type="ECO:0000256" key="2">
    <source>
        <dbReference type="ARBA" id="ARBA00009045"/>
    </source>
</evidence>
<evidence type="ECO:0000256" key="4">
    <source>
        <dbReference type="ARBA" id="ARBA00022801"/>
    </source>
</evidence>
<feature type="transmembrane region" description="Helical" evidence="7">
    <location>
        <begin position="154"/>
        <end position="172"/>
    </location>
</feature>
<keyword evidence="10" id="KW-1185">Reference proteome</keyword>
<dbReference type="GO" id="GO:0006508">
    <property type="term" value="P:proteolysis"/>
    <property type="evidence" value="ECO:0007669"/>
    <property type="project" value="UniProtKB-KW"/>
</dbReference>
<feature type="transmembrane region" description="Helical" evidence="7">
    <location>
        <begin position="122"/>
        <end position="142"/>
    </location>
</feature>
<dbReference type="Gene3D" id="1.20.1540.10">
    <property type="entry name" value="Rhomboid-like"/>
    <property type="match status" value="1"/>
</dbReference>
<keyword evidence="5 7" id="KW-1133">Transmembrane helix</keyword>
<comment type="caution">
    <text evidence="9">The sequence shown here is derived from an EMBL/GenBank/DDBJ whole genome shotgun (WGS) entry which is preliminary data.</text>
</comment>
<dbReference type="EMBL" id="BSUL01000001">
    <property type="protein sequence ID" value="GMA29047.1"/>
    <property type="molecule type" value="Genomic_DNA"/>
</dbReference>
<evidence type="ECO:0000313" key="10">
    <source>
        <dbReference type="Proteomes" id="UP001157160"/>
    </source>
</evidence>
<feature type="transmembrane region" description="Helical" evidence="7">
    <location>
        <begin position="202"/>
        <end position="221"/>
    </location>
</feature>
<reference evidence="9 10" key="1">
    <citation type="journal article" date="2014" name="Int. J. Syst. Evol. Microbiol.">
        <title>Complete genome sequence of Corynebacterium casei LMG S-19264T (=DSM 44701T), isolated from a smear-ripened cheese.</title>
        <authorList>
            <consortium name="US DOE Joint Genome Institute (JGI-PGF)"/>
            <person name="Walter F."/>
            <person name="Albersmeier A."/>
            <person name="Kalinowski J."/>
            <person name="Ruckert C."/>
        </authorList>
    </citation>
    <scope>NUCLEOTIDE SEQUENCE [LARGE SCALE GENOMIC DNA]</scope>
    <source>
        <strain evidence="9 10">NBRC 112289</strain>
    </source>
</reference>
<evidence type="ECO:0000256" key="5">
    <source>
        <dbReference type="ARBA" id="ARBA00022989"/>
    </source>
</evidence>
<protein>
    <submittedName>
        <fullName evidence="9">Rhomboid family intramembrane serine protease</fullName>
    </submittedName>
</protein>
<comment type="subcellular location">
    <subcellularLocation>
        <location evidence="1">Membrane</location>
        <topology evidence="1">Multi-pass membrane protein</topology>
    </subcellularLocation>
</comment>
<proteinExistence type="inferred from homology"/>
<keyword evidence="6 7" id="KW-0472">Membrane</keyword>
<keyword evidence="3 7" id="KW-0812">Transmembrane</keyword>
<accession>A0AA37UV12</accession>
<dbReference type="GO" id="GO:0004252">
    <property type="term" value="F:serine-type endopeptidase activity"/>
    <property type="evidence" value="ECO:0007669"/>
    <property type="project" value="InterPro"/>
</dbReference>
<dbReference type="InterPro" id="IPR050925">
    <property type="entry name" value="Rhomboid_protease_S54"/>
</dbReference>
<dbReference type="InterPro" id="IPR022764">
    <property type="entry name" value="Peptidase_S54_rhomboid_dom"/>
</dbReference>
<feature type="transmembrane region" description="Helical" evidence="7">
    <location>
        <begin position="178"/>
        <end position="195"/>
    </location>
</feature>
<comment type="similarity">
    <text evidence="2">Belongs to the peptidase S54 family.</text>
</comment>
<dbReference type="InterPro" id="IPR035952">
    <property type="entry name" value="Rhomboid-like_sf"/>
</dbReference>
<sequence>MSQPVGNPNDYCYRHPDRRSFILCQRCGRTVCTECQVQAAVGVQCPECVREANKAIPKVRRPLRFGRGSATPVTYAIMAVNAVVFGVNFLTTGIFSGGLMYQLFVYVPAATGVEPWRMMTSVFLHTQFLHILFNLYTLWIFGRMLEQSLGKARFLALYLISGFAGSVAVLLIDPTGGVLGASGAVFGLFGAFAVVQRRLGGNSVQILVVVGLNLAIGFIIPGIAWEAHVGGLLAGAAVAAVLLATRERRQRSLQIAGIVGIAVLLVATTVLTVLAR</sequence>
<feature type="transmembrane region" description="Helical" evidence="7">
    <location>
        <begin position="256"/>
        <end position="275"/>
    </location>
</feature>
<evidence type="ECO:0000313" key="9">
    <source>
        <dbReference type="EMBL" id="GMA29047.1"/>
    </source>
</evidence>
<dbReference type="SUPFAM" id="SSF144091">
    <property type="entry name" value="Rhomboid-like"/>
    <property type="match status" value="1"/>
</dbReference>
<feature type="transmembrane region" description="Helical" evidence="7">
    <location>
        <begin position="73"/>
        <end position="102"/>
    </location>
</feature>
<feature type="transmembrane region" description="Helical" evidence="7">
    <location>
        <begin position="227"/>
        <end position="244"/>
    </location>
</feature>
<feature type="domain" description="Peptidase S54 rhomboid" evidence="8">
    <location>
        <begin position="114"/>
        <end position="243"/>
    </location>
</feature>
<evidence type="ECO:0000256" key="1">
    <source>
        <dbReference type="ARBA" id="ARBA00004141"/>
    </source>
</evidence>
<keyword evidence="4" id="KW-0378">Hydrolase</keyword>
<dbReference type="PANTHER" id="PTHR43731">
    <property type="entry name" value="RHOMBOID PROTEASE"/>
    <property type="match status" value="1"/>
</dbReference>
<dbReference type="RefSeq" id="WP_284232762.1">
    <property type="nucleotide sequence ID" value="NZ_BSUL01000001.1"/>
</dbReference>
<dbReference type="AlphaFoldDB" id="A0AA37UV12"/>
<keyword evidence="9" id="KW-0645">Protease</keyword>
<organism evidence="9 10">
    <name type="scientific">Arenivirga flava</name>
    <dbReference type="NCBI Taxonomy" id="1930060"/>
    <lineage>
        <taxon>Bacteria</taxon>
        <taxon>Bacillati</taxon>
        <taxon>Actinomycetota</taxon>
        <taxon>Actinomycetes</taxon>
        <taxon>Micrococcales</taxon>
        <taxon>Microbacteriaceae</taxon>
        <taxon>Arenivirga</taxon>
    </lineage>
</organism>
<gene>
    <name evidence="9" type="ORF">GCM10025874_23000</name>
</gene>
<evidence type="ECO:0000259" key="8">
    <source>
        <dbReference type="Pfam" id="PF01694"/>
    </source>
</evidence>
<dbReference type="Pfam" id="PF01694">
    <property type="entry name" value="Rhomboid"/>
    <property type="match status" value="1"/>
</dbReference>
<dbReference type="GO" id="GO:0016020">
    <property type="term" value="C:membrane"/>
    <property type="evidence" value="ECO:0007669"/>
    <property type="project" value="UniProtKB-SubCell"/>
</dbReference>
<dbReference type="Proteomes" id="UP001157160">
    <property type="component" value="Unassembled WGS sequence"/>
</dbReference>